<evidence type="ECO:0000256" key="1">
    <source>
        <dbReference type="ARBA" id="ARBA00022837"/>
    </source>
</evidence>
<proteinExistence type="predicted"/>
<dbReference type="Gene3D" id="1.10.238.10">
    <property type="entry name" value="EF-hand"/>
    <property type="match status" value="1"/>
</dbReference>
<dbReference type="SUPFAM" id="SSF47473">
    <property type="entry name" value="EF-hand"/>
    <property type="match status" value="1"/>
</dbReference>
<gene>
    <name evidence="3" type="ORF">V8G54_027476</name>
</gene>
<keyword evidence="4" id="KW-1185">Reference proteome</keyword>
<sequence>MPWEMTDLRWEDDSEDDDEFLERLPQHTFGIELLEVVAPPTLDGTTKSRAVIDSDLGSSHGSTAGGEPWNGFDDDGQAMRPKTRGIFEFGVSLISFNVANDGYLDYAQFEYGLFALQIPPRYKYAKELFNVCDADRDGRIDYRDFRHYMDDKELQLIERNS</sequence>
<accession>A0AAQ3N298</accession>
<feature type="domain" description="EF-hand" evidence="2">
    <location>
        <begin position="120"/>
        <end position="155"/>
    </location>
</feature>
<evidence type="ECO:0000259" key="2">
    <source>
        <dbReference type="PROSITE" id="PS50222"/>
    </source>
</evidence>
<dbReference type="InterPro" id="IPR011992">
    <property type="entry name" value="EF-hand-dom_pair"/>
</dbReference>
<dbReference type="EMBL" id="CP144693">
    <property type="protein sequence ID" value="WVZ01407.1"/>
    <property type="molecule type" value="Genomic_DNA"/>
</dbReference>
<dbReference type="PROSITE" id="PS00018">
    <property type="entry name" value="EF_HAND_1"/>
    <property type="match status" value="1"/>
</dbReference>
<evidence type="ECO:0000313" key="4">
    <source>
        <dbReference type="Proteomes" id="UP001374535"/>
    </source>
</evidence>
<dbReference type="Proteomes" id="UP001374535">
    <property type="component" value="Chromosome 8"/>
</dbReference>
<name>A0AAQ3N298_VIGMU</name>
<protein>
    <recommendedName>
        <fullName evidence="2">EF-hand domain-containing protein</fullName>
    </recommendedName>
</protein>
<keyword evidence="1" id="KW-0106">Calcium</keyword>
<dbReference type="GO" id="GO:0005509">
    <property type="term" value="F:calcium ion binding"/>
    <property type="evidence" value="ECO:0007669"/>
    <property type="project" value="InterPro"/>
</dbReference>
<dbReference type="InterPro" id="IPR018247">
    <property type="entry name" value="EF_Hand_1_Ca_BS"/>
</dbReference>
<evidence type="ECO:0000313" key="3">
    <source>
        <dbReference type="EMBL" id="WVZ01407.1"/>
    </source>
</evidence>
<dbReference type="InterPro" id="IPR002048">
    <property type="entry name" value="EF_hand_dom"/>
</dbReference>
<dbReference type="PROSITE" id="PS50222">
    <property type="entry name" value="EF_HAND_2"/>
    <property type="match status" value="1"/>
</dbReference>
<organism evidence="3 4">
    <name type="scientific">Vigna mungo</name>
    <name type="common">Black gram</name>
    <name type="synonym">Phaseolus mungo</name>
    <dbReference type="NCBI Taxonomy" id="3915"/>
    <lineage>
        <taxon>Eukaryota</taxon>
        <taxon>Viridiplantae</taxon>
        <taxon>Streptophyta</taxon>
        <taxon>Embryophyta</taxon>
        <taxon>Tracheophyta</taxon>
        <taxon>Spermatophyta</taxon>
        <taxon>Magnoliopsida</taxon>
        <taxon>eudicotyledons</taxon>
        <taxon>Gunneridae</taxon>
        <taxon>Pentapetalae</taxon>
        <taxon>rosids</taxon>
        <taxon>fabids</taxon>
        <taxon>Fabales</taxon>
        <taxon>Fabaceae</taxon>
        <taxon>Papilionoideae</taxon>
        <taxon>50 kb inversion clade</taxon>
        <taxon>NPAAA clade</taxon>
        <taxon>indigoferoid/millettioid clade</taxon>
        <taxon>Phaseoleae</taxon>
        <taxon>Vigna</taxon>
    </lineage>
</organism>
<reference evidence="3 4" key="1">
    <citation type="journal article" date="2023" name="Life. Sci Alliance">
        <title>Evolutionary insights into 3D genome organization and epigenetic landscape of Vigna mungo.</title>
        <authorList>
            <person name="Junaid A."/>
            <person name="Singh B."/>
            <person name="Bhatia S."/>
        </authorList>
    </citation>
    <scope>NUCLEOTIDE SEQUENCE [LARGE SCALE GENOMIC DNA]</scope>
    <source>
        <strain evidence="3">Urdbean</strain>
    </source>
</reference>
<dbReference type="AlphaFoldDB" id="A0AAQ3N298"/>